<protein>
    <submittedName>
        <fullName evidence="3">Polysaccharide deacetylase family protein</fullName>
    </submittedName>
</protein>
<comment type="caution">
    <text evidence="3">The sequence shown here is derived from an EMBL/GenBank/DDBJ whole genome shotgun (WGS) entry which is preliminary data.</text>
</comment>
<name>A0AAW6F816_PARDI</name>
<accession>A0AAW6F816</accession>
<reference evidence="3" key="1">
    <citation type="submission" date="2023-01" db="EMBL/GenBank/DDBJ databases">
        <title>Human gut microbiome strain richness.</title>
        <authorList>
            <person name="Chen-Liaw A."/>
        </authorList>
    </citation>
    <scope>NUCLEOTIDE SEQUENCE</scope>
    <source>
        <strain evidence="3">D35st1_E5_D35t1_190705</strain>
        <strain evidence="2">RTP21484st1_E5_RTP21484_190118</strain>
    </source>
</reference>
<dbReference type="AlphaFoldDB" id="A0AAW6F816"/>
<feature type="domain" description="DUF7033" evidence="1">
    <location>
        <begin position="91"/>
        <end position="179"/>
    </location>
</feature>
<dbReference type="Proteomes" id="UP001211522">
    <property type="component" value="Unassembled WGS sequence"/>
</dbReference>
<dbReference type="EMBL" id="JAQMPX010000094">
    <property type="protein sequence ID" value="MDB9139394.1"/>
    <property type="molecule type" value="Genomic_DNA"/>
</dbReference>
<proteinExistence type="predicted"/>
<gene>
    <name evidence="2" type="ORF">PN599_05410</name>
    <name evidence="3" type="ORF">PN612_12885</name>
</gene>
<evidence type="ECO:0000313" key="2">
    <source>
        <dbReference type="EMBL" id="MDB9004433.1"/>
    </source>
</evidence>
<organism evidence="3 4">
    <name type="scientific">Parabacteroides distasonis</name>
    <dbReference type="NCBI Taxonomy" id="823"/>
    <lineage>
        <taxon>Bacteria</taxon>
        <taxon>Pseudomonadati</taxon>
        <taxon>Bacteroidota</taxon>
        <taxon>Bacteroidia</taxon>
        <taxon>Bacteroidales</taxon>
        <taxon>Tannerellaceae</taxon>
        <taxon>Parabacteroides</taxon>
    </lineage>
</organism>
<dbReference type="Gene3D" id="3.20.20.370">
    <property type="entry name" value="Glycoside hydrolase/deacetylase"/>
    <property type="match status" value="1"/>
</dbReference>
<dbReference type="Proteomes" id="UP001210126">
    <property type="component" value="Unassembled WGS sequence"/>
</dbReference>
<evidence type="ECO:0000259" key="1">
    <source>
        <dbReference type="Pfam" id="PF23019"/>
    </source>
</evidence>
<dbReference type="EMBL" id="JAQMPJ010000003">
    <property type="protein sequence ID" value="MDB9004433.1"/>
    <property type="molecule type" value="Genomic_DNA"/>
</dbReference>
<dbReference type="Pfam" id="PF23019">
    <property type="entry name" value="DUF7033"/>
    <property type="match status" value="1"/>
</dbReference>
<evidence type="ECO:0000313" key="4">
    <source>
        <dbReference type="Proteomes" id="UP001211522"/>
    </source>
</evidence>
<evidence type="ECO:0000313" key="3">
    <source>
        <dbReference type="EMBL" id="MDB9139394.1"/>
    </source>
</evidence>
<dbReference type="RefSeq" id="WP_008771839.1">
    <property type="nucleotide sequence ID" value="NZ_BAABYH010000001.1"/>
</dbReference>
<sequence length="435" mass="50694">MGMKNRTLHYIIRFLVGDDVPSELVETIGYTADPNKFDRYNVVIIPSGFFDGQTYGTPASLPELPLQEVQGIPLLFGSPKEEWIRDTWVVHADIIASTYFLISRYEEMVRRGLRDEHGRFPGKESLPYRAGFLHRPIVDEYRMLLHRWLRQSRLRVPEVKKQIRKIYLTHDVDSPTLYRSWKGLIRSIRDRRGLYKSFQGKFGSLEKDPFYTFPWFFRQNSILQDLIGKEQCHPILFIRNGGKAKHDKPHYDLRNKDIRKLIKSALEHNVTIGLHSSYQAGTTPSLIRKEKTGLEDHIGKNVRFNRHHFLAIREPEDMDQIEAAGVTDDFTMGYADVSGFRLGTCYPVRWINPITRRLSPLRLHPLIIMDCTLEEEKYMGLDFDRALTYCRNLVEQVNNVGGELVLLWHNDSVQEGSGSYLRKLYAQLLKELAKQ</sequence>
<dbReference type="InterPro" id="IPR054297">
    <property type="entry name" value="DUF7033"/>
</dbReference>
<dbReference type="CDD" id="cd10931">
    <property type="entry name" value="CE4_u7"/>
    <property type="match status" value="1"/>
</dbReference>